<name>A0A5C7EWL8_9PROT</name>
<keyword evidence="3 12" id="KW-0004">4Fe-4S</keyword>
<comment type="similarity">
    <text evidence="2 12">Belongs to the complex I 75 kDa subunit family.</text>
</comment>
<dbReference type="Pfam" id="PF00384">
    <property type="entry name" value="Molybdopterin"/>
    <property type="match status" value="1"/>
</dbReference>
<dbReference type="InterPro" id="IPR050123">
    <property type="entry name" value="Prok_molybdopt-oxidoreductase"/>
</dbReference>
<dbReference type="GO" id="GO:0048038">
    <property type="term" value="F:quinone binding"/>
    <property type="evidence" value="ECO:0007669"/>
    <property type="project" value="UniProtKB-UniRule"/>
</dbReference>
<dbReference type="FunFam" id="3.30.70.20:FF:000002">
    <property type="entry name" value="NADH-ubiquinone oxidoreductase 75 kDa subunit"/>
    <property type="match status" value="1"/>
</dbReference>
<keyword evidence="9 12" id="KW-0411">Iron-sulfur</keyword>
<dbReference type="Pfam" id="PF01568">
    <property type="entry name" value="Molydop_binding"/>
    <property type="match status" value="1"/>
</dbReference>
<dbReference type="Proteomes" id="UP000321201">
    <property type="component" value="Unassembled WGS sequence"/>
</dbReference>
<dbReference type="EMBL" id="VPFL01000014">
    <property type="protein sequence ID" value="TXF11410.1"/>
    <property type="molecule type" value="Genomic_DNA"/>
</dbReference>
<dbReference type="GO" id="GO:0051539">
    <property type="term" value="F:4 iron, 4 sulfur cluster binding"/>
    <property type="evidence" value="ECO:0007669"/>
    <property type="project" value="UniProtKB-KW"/>
</dbReference>
<evidence type="ECO:0000256" key="7">
    <source>
        <dbReference type="ARBA" id="ARBA00022967"/>
    </source>
</evidence>
<dbReference type="Gene3D" id="3.40.50.740">
    <property type="match status" value="2"/>
</dbReference>
<evidence type="ECO:0000256" key="8">
    <source>
        <dbReference type="ARBA" id="ARBA00023004"/>
    </source>
</evidence>
<dbReference type="EC" id="7.1.1.-" evidence="12"/>
<feature type="domain" description="4Fe-4S His(Cys)3-ligated-type" evidence="15">
    <location>
        <begin position="78"/>
        <end position="117"/>
    </location>
</feature>
<keyword evidence="10 12" id="KW-0520">NAD</keyword>
<dbReference type="InterPro" id="IPR010228">
    <property type="entry name" value="NADH_UbQ_OxRdtase_Gsu"/>
</dbReference>
<evidence type="ECO:0000256" key="2">
    <source>
        <dbReference type="ARBA" id="ARBA00005404"/>
    </source>
</evidence>
<comment type="function">
    <text evidence="12">NDH-1 shuttles electrons from NADH, via FMN and iron-sulfur (Fe-S) centers, to quinones in the respiratory chain. Couples the redox reaction to proton translocation (for every two electrons transferred, four hydrogen ions are translocated across the cytoplasmic membrane), and thus conserves the redox energy in a proton gradient.</text>
</comment>
<dbReference type="NCBIfam" id="TIGR01973">
    <property type="entry name" value="NuoG"/>
    <property type="match status" value="1"/>
</dbReference>
<dbReference type="InterPro" id="IPR019574">
    <property type="entry name" value="NADH_UbQ_OxRdtase_Gsu_4Fe4S-bd"/>
</dbReference>
<dbReference type="Gene3D" id="3.30.70.20">
    <property type="match status" value="1"/>
</dbReference>
<dbReference type="PANTHER" id="PTHR43105">
    <property type="entry name" value="RESPIRATORY NITRATE REDUCTASE"/>
    <property type="match status" value="1"/>
</dbReference>
<dbReference type="OrthoDB" id="5287732at2"/>
<keyword evidence="8 12" id="KW-0408">Iron</keyword>
<organism evidence="16 17">
    <name type="scientific">Pelomicrobium methylotrophicum</name>
    <dbReference type="NCBI Taxonomy" id="2602750"/>
    <lineage>
        <taxon>Bacteria</taxon>
        <taxon>Pseudomonadati</taxon>
        <taxon>Pseudomonadota</taxon>
        <taxon>Hydrogenophilia</taxon>
        <taxon>Hydrogenophilia incertae sedis</taxon>
        <taxon>Pelomicrobium</taxon>
    </lineage>
</organism>
<keyword evidence="6 12" id="KW-0479">Metal-binding</keyword>
<dbReference type="Pfam" id="PF22151">
    <property type="entry name" value="Fer4_NDSU1"/>
    <property type="match status" value="1"/>
</dbReference>
<evidence type="ECO:0000313" key="16">
    <source>
        <dbReference type="EMBL" id="TXF11410.1"/>
    </source>
</evidence>
<dbReference type="PROSITE" id="PS00641">
    <property type="entry name" value="COMPLEX1_75K_1"/>
    <property type="match status" value="1"/>
</dbReference>
<dbReference type="GO" id="GO:0046872">
    <property type="term" value="F:metal ion binding"/>
    <property type="evidence" value="ECO:0007669"/>
    <property type="project" value="UniProtKB-UniRule"/>
</dbReference>
<keyword evidence="16" id="KW-0560">Oxidoreductase</keyword>
<dbReference type="SUPFAM" id="SSF54862">
    <property type="entry name" value="4Fe-4S ferredoxins"/>
    <property type="match status" value="1"/>
</dbReference>
<dbReference type="CDD" id="cd02772">
    <property type="entry name" value="MopB_NDH-1_NuoG2"/>
    <property type="match status" value="1"/>
</dbReference>
<dbReference type="AlphaFoldDB" id="A0A5C7EWL8"/>
<evidence type="ECO:0000256" key="6">
    <source>
        <dbReference type="ARBA" id="ARBA00022723"/>
    </source>
</evidence>
<dbReference type="SMART" id="SM00929">
    <property type="entry name" value="NADH-G_4Fe-4S_3"/>
    <property type="match status" value="1"/>
</dbReference>
<dbReference type="InterPro" id="IPR000283">
    <property type="entry name" value="NADH_UbQ_OxRdtase_75kDa_su_CS"/>
</dbReference>
<evidence type="ECO:0000259" key="15">
    <source>
        <dbReference type="PROSITE" id="PS51839"/>
    </source>
</evidence>
<comment type="cofactor">
    <cofactor evidence="12">
        <name>[2Fe-2S] cluster</name>
        <dbReference type="ChEBI" id="CHEBI:190135"/>
    </cofactor>
    <text evidence="12">Binds 1 [2Fe-2S] cluster per subunit.</text>
</comment>
<dbReference type="SUPFAM" id="SSF54292">
    <property type="entry name" value="2Fe-2S ferredoxin-like"/>
    <property type="match status" value="1"/>
</dbReference>
<dbReference type="InterPro" id="IPR006963">
    <property type="entry name" value="Mopterin_OxRdtase_4Fe-4S_dom"/>
</dbReference>
<evidence type="ECO:0000256" key="4">
    <source>
        <dbReference type="ARBA" id="ARBA00022714"/>
    </source>
</evidence>
<dbReference type="Gene3D" id="3.40.228.10">
    <property type="entry name" value="Dimethylsulfoxide Reductase, domain 2"/>
    <property type="match status" value="1"/>
</dbReference>
<dbReference type="GO" id="GO:0008137">
    <property type="term" value="F:NADH dehydrogenase (ubiquinone) activity"/>
    <property type="evidence" value="ECO:0007669"/>
    <property type="project" value="UniProtKB-UniRule"/>
</dbReference>
<dbReference type="PROSITE" id="PS51839">
    <property type="entry name" value="4FE4S_HC3"/>
    <property type="match status" value="1"/>
</dbReference>
<comment type="caution">
    <text evidence="16">The sequence shown here is derived from an EMBL/GenBank/DDBJ whole genome shotgun (WGS) entry which is preliminary data.</text>
</comment>
<reference evidence="16 17" key="1">
    <citation type="submission" date="2019-08" db="EMBL/GenBank/DDBJ databases">
        <title>Pelomicrobium methylotrophicum gen. nov., sp. nov. a moderately thermophilic, facultatively anaerobic, lithoautotrophic and methylotrophic bacterium isolated from a terrestrial mud volcano.</title>
        <authorList>
            <person name="Slobodkina G.B."/>
            <person name="Merkel A.Y."/>
            <person name="Slobodkin A.I."/>
        </authorList>
    </citation>
    <scope>NUCLEOTIDE SEQUENCE [LARGE SCALE GENOMIC DNA]</scope>
    <source>
        <strain evidence="16 17">SM250</strain>
    </source>
</reference>
<dbReference type="Gene3D" id="3.10.20.740">
    <property type="match status" value="1"/>
</dbReference>
<comment type="cofactor">
    <cofactor evidence="1 12">
        <name>[4Fe-4S] cluster</name>
        <dbReference type="ChEBI" id="CHEBI:49883"/>
    </cofactor>
</comment>
<dbReference type="Pfam" id="PF22117">
    <property type="entry name" value="Fer4_Nqo3"/>
    <property type="match status" value="1"/>
</dbReference>
<evidence type="ECO:0000256" key="1">
    <source>
        <dbReference type="ARBA" id="ARBA00001966"/>
    </source>
</evidence>
<gene>
    <name evidence="16" type="ORF">FR698_10660</name>
</gene>
<dbReference type="CDD" id="cd02775">
    <property type="entry name" value="MopB_CT"/>
    <property type="match status" value="1"/>
</dbReference>
<evidence type="ECO:0000256" key="3">
    <source>
        <dbReference type="ARBA" id="ARBA00022485"/>
    </source>
</evidence>
<evidence type="ECO:0000256" key="9">
    <source>
        <dbReference type="ARBA" id="ARBA00023014"/>
    </source>
</evidence>
<evidence type="ECO:0000259" key="14">
    <source>
        <dbReference type="PROSITE" id="PS51669"/>
    </source>
</evidence>
<dbReference type="GO" id="GO:0051537">
    <property type="term" value="F:2 iron, 2 sulfur cluster binding"/>
    <property type="evidence" value="ECO:0007669"/>
    <property type="project" value="UniProtKB-UniRule"/>
</dbReference>
<dbReference type="CDD" id="cd00207">
    <property type="entry name" value="fer2"/>
    <property type="match status" value="1"/>
</dbReference>
<keyword evidence="4 12" id="KW-0001">2Fe-2S</keyword>
<dbReference type="SUPFAM" id="SSF50692">
    <property type="entry name" value="ADC-like"/>
    <property type="match status" value="1"/>
</dbReference>
<sequence>MIELEIDGRPVQVPSGSTVMDAANQLGIFIPYFCYHKKLSIAANCRMCLVEVEKAPKPLPACATPVTAGMKVYTHSPVARKAQAGVMEFLLINHPLDCPICDQGGECQLQDLAVGYGTSASRYEEPKRVVPNKNLGPLIATDMTRCIHCTRCVRFGQEIAGIMELGMANRGEHAEILTFMGKTVDSELSGNVIDLCPVGALTSKPFRYTARTWELSRRRSVSPHDGLGANLVVQVKGERVMRVLPRENEEVNECWLADRDRFSYEALHCEERLTEPMIKRDGQWVSVDWQEALELTANALDRIRREHGAQAIGALVSPHSTLEELYLAQKLVRGLGSGNVDHRLRQSDFSLDPHLKGAPWLGRSVASLDRLKAALVVGSTLRKDHPLLAHRLRQAVKRGGVLSVVNPIGDDLLTRVAHEMIVAPHGMAQALGEILKALAQGRTGALPPDVEKAIDALEVSAQAWAIAESLARGDPSAVLLGNLAQHHPSYGTLHLLAQWIAELSGSSFGVLGEAANSVGAYLAGAVPHHGALRAHAIQGMNARDMLTSPRRAYLVLNLEPELDAYNARQAAGALASADLVVALASFHSPALERAHVLLPITPFTETPGTFVNTEGRVQSFHAVVRPQADARPAWKVLRVLGNLLELPGFDYETVEEVRAEVIPAQGDVAAWLDNHAEGFVMEGLGGRAGGLQRIGEVRIYDADPIVRRARSLQQTRDAATPAASMNGALMQRLGLKEGDRVRVVQEGGAAELQVVRDDRLPDDCVRVPAAHRLTRGLGGMFDTVTLERVAS</sequence>
<accession>A0A5C7EWL8</accession>
<keyword evidence="17" id="KW-1185">Reference proteome</keyword>
<dbReference type="GO" id="GO:0043546">
    <property type="term" value="F:molybdopterin cofactor binding"/>
    <property type="evidence" value="ECO:0007669"/>
    <property type="project" value="InterPro"/>
</dbReference>
<dbReference type="FunCoup" id="A0A5C7EWL8">
    <property type="interactions" value="394"/>
</dbReference>
<dbReference type="Pfam" id="PF13510">
    <property type="entry name" value="Fer2_4"/>
    <property type="match status" value="1"/>
</dbReference>
<dbReference type="Pfam" id="PF10588">
    <property type="entry name" value="NADH-G_4Fe-4S_3"/>
    <property type="match status" value="1"/>
</dbReference>
<dbReference type="RefSeq" id="WP_147800242.1">
    <property type="nucleotide sequence ID" value="NZ_VPFL01000014.1"/>
</dbReference>
<dbReference type="InterPro" id="IPR036010">
    <property type="entry name" value="2Fe-2S_ferredoxin-like_sf"/>
</dbReference>
<dbReference type="PROSITE" id="PS51085">
    <property type="entry name" value="2FE2S_FER_2"/>
    <property type="match status" value="1"/>
</dbReference>
<evidence type="ECO:0000256" key="5">
    <source>
        <dbReference type="ARBA" id="ARBA00022719"/>
    </source>
</evidence>
<dbReference type="InterPro" id="IPR001041">
    <property type="entry name" value="2Fe-2S_ferredoxin-type"/>
</dbReference>
<keyword evidence="5 12" id="KW-0874">Quinone</keyword>
<dbReference type="GO" id="GO:0042773">
    <property type="term" value="P:ATP synthesis coupled electron transport"/>
    <property type="evidence" value="ECO:0007669"/>
    <property type="project" value="InterPro"/>
</dbReference>
<dbReference type="Gene3D" id="2.40.40.20">
    <property type="match status" value="1"/>
</dbReference>
<dbReference type="PROSITE" id="PS00643">
    <property type="entry name" value="COMPLEX1_75K_3"/>
    <property type="match status" value="1"/>
</dbReference>
<dbReference type="InterPro" id="IPR006656">
    <property type="entry name" value="Mopterin_OxRdtase"/>
</dbReference>
<feature type="domain" description="4Fe-4S Mo/W bis-MGD-type" evidence="14">
    <location>
        <begin position="215"/>
        <end position="271"/>
    </location>
</feature>
<comment type="catalytic activity">
    <reaction evidence="11 12">
        <text>a quinone + NADH + 5 H(+)(in) = a quinol + NAD(+) + 4 H(+)(out)</text>
        <dbReference type="Rhea" id="RHEA:57888"/>
        <dbReference type="ChEBI" id="CHEBI:15378"/>
        <dbReference type="ChEBI" id="CHEBI:24646"/>
        <dbReference type="ChEBI" id="CHEBI:57540"/>
        <dbReference type="ChEBI" id="CHEBI:57945"/>
        <dbReference type="ChEBI" id="CHEBI:132124"/>
    </reaction>
</comment>
<dbReference type="FunFam" id="3.10.20.740:FF:000001">
    <property type="entry name" value="NADH-quinone oxidoreductase subunit G"/>
    <property type="match status" value="1"/>
</dbReference>
<dbReference type="InterPro" id="IPR054351">
    <property type="entry name" value="NADH_UbQ_OxRdtase_ferredoxin"/>
</dbReference>
<dbReference type="InterPro" id="IPR009010">
    <property type="entry name" value="Asp_de-COase-like_dom_sf"/>
</dbReference>
<dbReference type="InterPro" id="IPR006657">
    <property type="entry name" value="MoPterin_dinucl-bd_dom"/>
</dbReference>
<protein>
    <recommendedName>
        <fullName evidence="12">NADH-quinone oxidoreductase</fullName>
        <ecNumber evidence="12">7.1.1.-</ecNumber>
    </recommendedName>
</protein>
<dbReference type="GO" id="GO:1990204">
    <property type="term" value="C:oxidoreductase complex"/>
    <property type="evidence" value="ECO:0007669"/>
    <property type="project" value="UniProtKB-ARBA"/>
</dbReference>
<keyword evidence="7 12" id="KW-1278">Translocase</keyword>
<dbReference type="GO" id="GO:0016020">
    <property type="term" value="C:membrane"/>
    <property type="evidence" value="ECO:0007669"/>
    <property type="project" value="InterPro"/>
</dbReference>
<proteinExistence type="inferred from homology"/>
<evidence type="ECO:0000256" key="12">
    <source>
        <dbReference type="RuleBase" id="RU003525"/>
    </source>
</evidence>
<feature type="domain" description="2Fe-2S ferredoxin-type" evidence="13">
    <location>
        <begin position="1"/>
        <end position="78"/>
    </location>
</feature>
<dbReference type="GO" id="GO:0016651">
    <property type="term" value="F:oxidoreductase activity, acting on NAD(P)H"/>
    <property type="evidence" value="ECO:0007669"/>
    <property type="project" value="InterPro"/>
</dbReference>
<evidence type="ECO:0000259" key="13">
    <source>
        <dbReference type="PROSITE" id="PS51085"/>
    </source>
</evidence>
<dbReference type="PROSITE" id="PS00642">
    <property type="entry name" value="COMPLEX1_75K_2"/>
    <property type="match status" value="1"/>
</dbReference>
<dbReference type="PROSITE" id="PS51669">
    <property type="entry name" value="4FE4S_MOW_BIS_MGD"/>
    <property type="match status" value="1"/>
</dbReference>
<dbReference type="SUPFAM" id="SSF53706">
    <property type="entry name" value="Formate dehydrogenase/DMSO reductase, domains 1-3"/>
    <property type="match status" value="1"/>
</dbReference>
<evidence type="ECO:0000256" key="11">
    <source>
        <dbReference type="ARBA" id="ARBA00047712"/>
    </source>
</evidence>
<evidence type="ECO:0000313" key="17">
    <source>
        <dbReference type="Proteomes" id="UP000321201"/>
    </source>
</evidence>
<dbReference type="PANTHER" id="PTHR43105:SF13">
    <property type="entry name" value="NADH-UBIQUINONE OXIDOREDUCTASE 75 KDA SUBUNIT, MITOCHONDRIAL"/>
    <property type="match status" value="1"/>
</dbReference>
<dbReference type="InParanoid" id="A0A5C7EWL8"/>
<evidence type="ECO:0000256" key="10">
    <source>
        <dbReference type="ARBA" id="ARBA00023027"/>
    </source>
</evidence>